<keyword evidence="2" id="KW-0472">Membrane</keyword>
<name>A0ABU3UM01_9ACTN</name>
<evidence type="ECO:0000313" key="5">
    <source>
        <dbReference type="EMBL" id="MDU8994953.1"/>
    </source>
</evidence>
<evidence type="ECO:0000256" key="2">
    <source>
        <dbReference type="SAM" id="Phobius"/>
    </source>
</evidence>
<dbReference type="InterPro" id="IPR032109">
    <property type="entry name" value="Big_3_5"/>
</dbReference>
<organism evidence="5 6">
    <name type="scientific">Streptomyces mirabilis</name>
    <dbReference type="NCBI Taxonomy" id="68239"/>
    <lineage>
        <taxon>Bacteria</taxon>
        <taxon>Bacillati</taxon>
        <taxon>Actinomycetota</taxon>
        <taxon>Actinomycetes</taxon>
        <taxon>Kitasatosporales</taxon>
        <taxon>Streptomycetaceae</taxon>
        <taxon>Streptomyces</taxon>
    </lineage>
</organism>
<dbReference type="Pfam" id="PF16640">
    <property type="entry name" value="Big_3_5"/>
    <property type="match status" value="1"/>
</dbReference>
<dbReference type="InterPro" id="IPR013783">
    <property type="entry name" value="Ig-like_fold"/>
</dbReference>
<gene>
    <name evidence="5" type="ORF">PU648_21900</name>
</gene>
<keyword evidence="2" id="KW-0812">Transmembrane</keyword>
<feature type="signal peptide" evidence="3">
    <location>
        <begin position="1"/>
        <end position="24"/>
    </location>
</feature>
<feature type="domain" description="Bacterial Ig-like" evidence="4">
    <location>
        <begin position="175"/>
        <end position="261"/>
    </location>
</feature>
<evidence type="ECO:0000313" key="6">
    <source>
        <dbReference type="Proteomes" id="UP001257627"/>
    </source>
</evidence>
<keyword evidence="2" id="KW-1133">Transmembrane helix</keyword>
<feature type="chain" id="PRO_5046865594" evidence="3">
    <location>
        <begin position="25"/>
        <end position="468"/>
    </location>
</feature>
<feature type="compositionally biased region" description="Low complexity" evidence="1">
    <location>
        <begin position="361"/>
        <end position="404"/>
    </location>
</feature>
<feature type="compositionally biased region" description="Low complexity" evidence="1">
    <location>
        <begin position="417"/>
        <end position="430"/>
    </location>
</feature>
<comment type="caution">
    <text evidence="5">The sequence shown here is derived from an EMBL/GenBank/DDBJ whole genome shotgun (WGS) entry which is preliminary data.</text>
</comment>
<proteinExistence type="predicted"/>
<dbReference type="RefSeq" id="WP_316733026.1">
    <property type="nucleotide sequence ID" value="NZ_JARAKF010000001.1"/>
</dbReference>
<dbReference type="Proteomes" id="UP001257627">
    <property type="component" value="Unassembled WGS sequence"/>
</dbReference>
<keyword evidence="6" id="KW-1185">Reference proteome</keyword>
<protein>
    <submittedName>
        <fullName evidence="5">Ig-like domain-containing protein</fullName>
    </submittedName>
</protein>
<dbReference type="Gene3D" id="2.60.40.10">
    <property type="entry name" value="Immunoglobulins"/>
    <property type="match status" value="1"/>
</dbReference>
<feature type="transmembrane region" description="Helical" evidence="2">
    <location>
        <begin position="433"/>
        <end position="452"/>
    </location>
</feature>
<dbReference type="EMBL" id="JARAKF010000001">
    <property type="protein sequence ID" value="MDU8994953.1"/>
    <property type="molecule type" value="Genomic_DNA"/>
</dbReference>
<keyword evidence="3" id="KW-0732">Signal</keyword>
<reference evidence="5 6" key="1">
    <citation type="submission" date="2023-02" db="EMBL/GenBank/DDBJ databases">
        <authorList>
            <person name="Maleckis M."/>
        </authorList>
    </citation>
    <scope>NUCLEOTIDE SEQUENCE [LARGE SCALE GENOMIC DNA]</scope>
    <source>
        <strain evidence="5 6">P8-A2</strain>
    </source>
</reference>
<accession>A0ABU3UM01</accession>
<feature type="region of interest" description="Disordered" evidence="1">
    <location>
        <begin position="353"/>
        <end position="430"/>
    </location>
</feature>
<evidence type="ECO:0000259" key="4">
    <source>
        <dbReference type="Pfam" id="PF16640"/>
    </source>
</evidence>
<sequence>MAACALLALGLVVLAMSQSQPARAASVGEFTMTPAGGRMSDPQPIAGSIAIPGACPAATIEDLNWNSVLALYVVKADGTEVKALNGITNKAPYTAATPAVSLVAADNPGMVVSSLSDAITGDGTYELRLRCVDNYDWAVPPDSIVPGDPYWTQKITVTGDNWVVGTGAEATQVALTASPAVVAPGEETTLTATVSPAAAAGTVTFLEGATTLGQATVASGKAEFKTSTPAEGDHSVTARFTPGNAADWGASESAPFAVTVQLPRYEMRDAAGKLLAYNPELQRGQTVKVLIRGCQPNATYSMTMFHNDATFPAATADASGTVTWSTLTVPDDAVAGASNWDYSPDCTGGKNPVRAVDFTVPEPSSGSPSASPTDSPTDTPSGEPTDGSSSEPTDGSSGDSSGTTTTGGGGTGGDSTSGGTSPTGGLASTGSQIALFSGLGAVVLVTAGVLAVRYGRREGLLKFGDPRS</sequence>
<feature type="compositionally biased region" description="Gly residues" evidence="1">
    <location>
        <begin position="405"/>
        <end position="416"/>
    </location>
</feature>
<evidence type="ECO:0000256" key="1">
    <source>
        <dbReference type="SAM" id="MobiDB-lite"/>
    </source>
</evidence>
<evidence type="ECO:0000256" key="3">
    <source>
        <dbReference type="SAM" id="SignalP"/>
    </source>
</evidence>